<dbReference type="PANTHER" id="PTHR36206:SF12">
    <property type="entry name" value="ASPERCRYPTIN BIOSYNTHESIS CLUSTER-SPECIFIC TRANSCRIPTION REGULATOR ATNN-RELATED"/>
    <property type="match status" value="1"/>
</dbReference>
<feature type="compositionally biased region" description="Basic residues" evidence="7">
    <location>
        <begin position="556"/>
        <end position="565"/>
    </location>
</feature>
<evidence type="ECO:0000313" key="9">
    <source>
        <dbReference type="EMBL" id="KAL2784730.1"/>
    </source>
</evidence>
<dbReference type="SUPFAM" id="SSF57701">
    <property type="entry name" value="Zn2/Cys6 DNA-binding domain"/>
    <property type="match status" value="1"/>
</dbReference>
<sequence>MQETDHTLPSKQTRKSGRRARTGCETCRIRRVKCDETPGLCRNCTSTGRKCEGYSMTRLPRWRNRKTNSNSNQLGLQLGPALFDADLGAALAGKTSDERRCFHVFQNQTIPMFVSLFDSADIWHVVLQMCQSDPSVCYAVVAFSALHEGTLVRQGYSGARALENPFRDFALKQHGKALGSLAGRLGSNDPEMRSVALVCCVVFVLFELLNNNYSGIIVHIQNGVNVLANDKGAAARASVISGAVHPSCAGNTSGFEVALRRTFAHIDVHSSPFEWARLTPSGDDHFDILVDLDACPVWFDSLNGARETLDPLINNVFALWRLAQPILRTHHSDTDPIYQNLIAEHHKMRIYLSRHIAAFNTFLSHHQPPLATPREQRSRDVIRLHHLVLYINIEACITLSELIFDTFPIEWREAIDLADGIITSYITEFGSSNLPNLVIDLGVSLPLSWISLKCRDFTIRQRAIDLLRRWPHAEGMHNTTLLMNLGQAACDVESEAVEDPLTGVVPEEARIRTVDIQVDTRERGTATATLSYWLSDPRARHLVRRERVFDLEGPKRFKMPGKQRRQTGETAWSSASRPSYAIT</sequence>
<keyword evidence="2" id="KW-0862">Zinc</keyword>
<comment type="caution">
    <text evidence="9">The sequence shown here is derived from an EMBL/GenBank/DDBJ whole genome shotgun (WGS) entry which is preliminary data.</text>
</comment>
<dbReference type="Gene3D" id="4.10.240.10">
    <property type="entry name" value="Zn(2)-C6 fungal-type DNA-binding domain"/>
    <property type="match status" value="1"/>
</dbReference>
<reference evidence="9 10" key="1">
    <citation type="submission" date="2024-07" db="EMBL/GenBank/DDBJ databases">
        <title>Section-level genome sequencing and comparative genomics of Aspergillus sections Usti and Cavernicolus.</title>
        <authorList>
            <consortium name="Lawrence Berkeley National Laboratory"/>
            <person name="Nybo J.L."/>
            <person name="Vesth T.C."/>
            <person name="Theobald S."/>
            <person name="Frisvad J.C."/>
            <person name="Larsen T.O."/>
            <person name="Kjaerboelling I."/>
            <person name="Rothschild-Mancinelli K."/>
            <person name="Lyhne E.K."/>
            <person name="Kogle M.E."/>
            <person name="Barry K."/>
            <person name="Clum A."/>
            <person name="Na H."/>
            <person name="Ledsgaard L."/>
            <person name="Lin J."/>
            <person name="Lipzen A."/>
            <person name="Kuo A."/>
            <person name="Riley R."/>
            <person name="Mondo S."/>
            <person name="Labutti K."/>
            <person name="Haridas S."/>
            <person name="Pangalinan J."/>
            <person name="Salamov A.A."/>
            <person name="Simmons B.A."/>
            <person name="Magnuson J.K."/>
            <person name="Chen J."/>
            <person name="Drula E."/>
            <person name="Henrissat B."/>
            <person name="Wiebenga A."/>
            <person name="Lubbers R.J."/>
            <person name="Gomes A.C."/>
            <person name="Makela M.R."/>
            <person name="Stajich J."/>
            <person name="Grigoriev I.V."/>
            <person name="Mortensen U.H."/>
            <person name="De Vries R.P."/>
            <person name="Baker S.E."/>
            <person name="Andersen M.R."/>
        </authorList>
    </citation>
    <scope>NUCLEOTIDE SEQUENCE [LARGE SCALE GENOMIC DNA]</scope>
    <source>
        <strain evidence="9 10">CBS 209.92</strain>
    </source>
</reference>
<evidence type="ECO:0000256" key="1">
    <source>
        <dbReference type="ARBA" id="ARBA00022723"/>
    </source>
</evidence>
<dbReference type="SMART" id="SM00066">
    <property type="entry name" value="GAL4"/>
    <property type="match status" value="1"/>
</dbReference>
<accession>A0ABR4FNA7</accession>
<evidence type="ECO:0000256" key="5">
    <source>
        <dbReference type="ARBA" id="ARBA00023163"/>
    </source>
</evidence>
<protein>
    <recommendedName>
        <fullName evidence="8">Zn(2)-C6 fungal-type domain-containing protein</fullName>
    </recommendedName>
</protein>
<feature type="domain" description="Zn(2)-C6 fungal-type" evidence="8">
    <location>
        <begin position="23"/>
        <end position="51"/>
    </location>
</feature>
<keyword evidence="3" id="KW-0805">Transcription regulation</keyword>
<evidence type="ECO:0000256" key="7">
    <source>
        <dbReference type="SAM" id="MobiDB-lite"/>
    </source>
</evidence>
<keyword evidence="6" id="KW-0539">Nucleus</keyword>
<gene>
    <name evidence="9" type="ORF">BJX66DRAFT_343766</name>
</gene>
<dbReference type="InterPro" id="IPR001138">
    <property type="entry name" value="Zn2Cys6_DnaBD"/>
</dbReference>
<evidence type="ECO:0000256" key="4">
    <source>
        <dbReference type="ARBA" id="ARBA00023125"/>
    </source>
</evidence>
<feature type="compositionally biased region" description="Polar residues" evidence="7">
    <location>
        <begin position="568"/>
        <end position="583"/>
    </location>
</feature>
<feature type="region of interest" description="Disordered" evidence="7">
    <location>
        <begin position="556"/>
        <end position="583"/>
    </location>
</feature>
<evidence type="ECO:0000256" key="3">
    <source>
        <dbReference type="ARBA" id="ARBA00023015"/>
    </source>
</evidence>
<dbReference type="PANTHER" id="PTHR36206">
    <property type="entry name" value="ASPERCRYPTIN BIOSYNTHESIS CLUSTER-SPECIFIC TRANSCRIPTION REGULATOR ATNN-RELATED"/>
    <property type="match status" value="1"/>
</dbReference>
<dbReference type="PROSITE" id="PS00463">
    <property type="entry name" value="ZN2_CY6_FUNGAL_1"/>
    <property type="match status" value="1"/>
</dbReference>
<keyword evidence="5" id="KW-0804">Transcription</keyword>
<keyword evidence="10" id="KW-1185">Reference proteome</keyword>
<keyword evidence="1" id="KW-0479">Metal-binding</keyword>
<evidence type="ECO:0000256" key="2">
    <source>
        <dbReference type="ARBA" id="ARBA00022833"/>
    </source>
</evidence>
<dbReference type="PROSITE" id="PS50048">
    <property type="entry name" value="ZN2_CY6_FUNGAL_2"/>
    <property type="match status" value="1"/>
</dbReference>
<evidence type="ECO:0000259" key="8">
    <source>
        <dbReference type="PROSITE" id="PS50048"/>
    </source>
</evidence>
<dbReference type="CDD" id="cd00067">
    <property type="entry name" value="GAL4"/>
    <property type="match status" value="1"/>
</dbReference>
<organism evidence="9 10">
    <name type="scientific">Aspergillus keveii</name>
    <dbReference type="NCBI Taxonomy" id="714993"/>
    <lineage>
        <taxon>Eukaryota</taxon>
        <taxon>Fungi</taxon>
        <taxon>Dikarya</taxon>
        <taxon>Ascomycota</taxon>
        <taxon>Pezizomycotina</taxon>
        <taxon>Eurotiomycetes</taxon>
        <taxon>Eurotiomycetidae</taxon>
        <taxon>Eurotiales</taxon>
        <taxon>Aspergillaceae</taxon>
        <taxon>Aspergillus</taxon>
        <taxon>Aspergillus subgen. Nidulantes</taxon>
    </lineage>
</organism>
<evidence type="ECO:0000256" key="6">
    <source>
        <dbReference type="ARBA" id="ARBA00023242"/>
    </source>
</evidence>
<dbReference type="Pfam" id="PF00172">
    <property type="entry name" value="Zn_clus"/>
    <property type="match status" value="1"/>
</dbReference>
<name>A0ABR4FNA7_9EURO</name>
<dbReference type="Pfam" id="PF11951">
    <property type="entry name" value="Fungal_trans_2"/>
    <property type="match status" value="1"/>
</dbReference>
<dbReference type="EMBL" id="JBFTWV010000169">
    <property type="protein sequence ID" value="KAL2784730.1"/>
    <property type="molecule type" value="Genomic_DNA"/>
</dbReference>
<proteinExistence type="predicted"/>
<keyword evidence="4" id="KW-0238">DNA-binding</keyword>
<dbReference type="InterPro" id="IPR021858">
    <property type="entry name" value="Fun_TF"/>
</dbReference>
<dbReference type="InterPro" id="IPR052360">
    <property type="entry name" value="Transcr_Regulatory_Proteins"/>
</dbReference>
<dbReference type="InterPro" id="IPR036864">
    <property type="entry name" value="Zn2-C6_fun-type_DNA-bd_sf"/>
</dbReference>
<dbReference type="Proteomes" id="UP001610563">
    <property type="component" value="Unassembled WGS sequence"/>
</dbReference>
<evidence type="ECO:0000313" key="10">
    <source>
        <dbReference type="Proteomes" id="UP001610563"/>
    </source>
</evidence>